<sequence>MIVVNTLISGGMWYLQVKVDDDRAVTELVQKRSEEIRLAALDFQTFAAAYAAAVVDGADDIPQARARLLENVMRQYSTIDMIESLLPAAAREPVVDYKSALSEFSSVITDTDDVLRMRPFWEGAAQVLTARDAVIGVLG</sequence>
<dbReference type="RefSeq" id="WP_347165123.1">
    <property type="nucleotide sequence ID" value="NZ_JBDNCH010000002.1"/>
</dbReference>
<dbReference type="AlphaFoldDB" id="A0AAW9SME9"/>
<evidence type="ECO:0000313" key="1">
    <source>
        <dbReference type="EMBL" id="MEN9059985.1"/>
    </source>
</evidence>
<proteinExistence type="predicted"/>
<accession>A0AAW9SME9</accession>
<keyword evidence="2" id="KW-1185">Reference proteome</keyword>
<protein>
    <submittedName>
        <fullName evidence="1">Uncharacterized protein</fullName>
    </submittedName>
</protein>
<organism evidence="1 2">
    <name type="scientific">Ponticoccus litoralis</name>
    <dbReference type="NCBI Taxonomy" id="422297"/>
    <lineage>
        <taxon>Bacteria</taxon>
        <taxon>Pseudomonadati</taxon>
        <taxon>Pseudomonadota</taxon>
        <taxon>Alphaproteobacteria</taxon>
        <taxon>Rhodobacterales</taxon>
        <taxon>Roseobacteraceae</taxon>
        <taxon>Ponticoccus</taxon>
    </lineage>
</organism>
<comment type="caution">
    <text evidence="1">The sequence shown here is derived from an EMBL/GenBank/DDBJ whole genome shotgun (WGS) entry which is preliminary data.</text>
</comment>
<reference evidence="1 2" key="1">
    <citation type="submission" date="2024-05" db="EMBL/GenBank/DDBJ databases">
        <title>Genome sequence of Ponticoccus litoralis KCCM 90028.</title>
        <authorList>
            <person name="Kim J.M."/>
            <person name="Lee J.K."/>
            <person name="Choi B.J."/>
            <person name="Bayburt H."/>
            <person name="Baek J.H."/>
            <person name="Jeon C.O."/>
        </authorList>
    </citation>
    <scope>NUCLEOTIDE SEQUENCE [LARGE SCALE GENOMIC DNA]</scope>
    <source>
        <strain evidence="1 2">KCCM 90028</strain>
    </source>
</reference>
<name>A0AAW9SME9_9RHOB</name>
<dbReference type="EMBL" id="JBDNCH010000002">
    <property type="protein sequence ID" value="MEN9059985.1"/>
    <property type="molecule type" value="Genomic_DNA"/>
</dbReference>
<gene>
    <name evidence="1" type="ORF">ABFB10_02005</name>
</gene>
<evidence type="ECO:0000313" key="2">
    <source>
        <dbReference type="Proteomes" id="UP001428774"/>
    </source>
</evidence>
<dbReference type="Proteomes" id="UP001428774">
    <property type="component" value="Unassembled WGS sequence"/>
</dbReference>